<evidence type="ECO:0000256" key="1">
    <source>
        <dbReference type="SAM" id="MobiDB-lite"/>
    </source>
</evidence>
<name>A0A165RVN6_9APHY</name>
<evidence type="ECO:0000313" key="3">
    <source>
        <dbReference type="Proteomes" id="UP000076727"/>
    </source>
</evidence>
<reference evidence="2 3" key="1">
    <citation type="journal article" date="2016" name="Mol. Biol. Evol.">
        <title>Comparative Genomics of Early-Diverging Mushroom-Forming Fungi Provides Insights into the Origins of Lignocellulose Decay Capabilities.</title>
        <authorList>
            <person name="Nagy L.G."/>
            <person name="Riley R."/>
            <person name="Tritt A."/>
            <person name="Adam C."/>
            <person name="Daum C."/>
            <person name="Floudas D."/>
            <person name="Sun H."/>
            <person name="Yadav J.S."/>
            <person name="Pangilinan J."/>
            <person name="Larsson K.H."/>
            <person name="Matsuura K."/>
            <person name="Barry K."/>
            <person name="Labutti K."/>
            <person name="Kuo R."/>
            <person name="Ohm R.A."/>
            <person name="Bhattacharya S.S."/>
            <person name="Shirouzu T."/>
            <person name="Yoshinaga Y."/>
            <person name="Martin F.M."/>
            <person name="Grigoriev I.V."/>
            <person name="Hibbett D.S."/>
        </authorList>
    </citation>
    <scope>NUCLEOTIDE SEQUENCE [LARGE SCALE GENOMIC DNA]</scope>
    <source>
        <strain evidence="2 3">L-15889</strain>
    </source>
</reference>
<sequence>MPSHETTAWNVYAQQLLMEGHGYPLWDPRPTNRSPGAQIGDVGYIRNGGFIRLFNAMAAEDDPLNAQYGVPGNHNEFKKPDRALVLETPSAIMPGSICSKTIKQVGAKLEAQVCNVGASITFECVDDQGAVLVLEDPAHRQQLESRKMMNHLKQNHRDWYAFARDVVDLPCEKEDIVFVFGFVKTTQWAVASYVEGGRAAKFSFNGGYGSVNAGISAFTIVGNARPPTYRWGPEDRLTRAPTMPSNSRPRRAQASRQVESEAVFAEPHPDWEADQCVFLRYYKMKWKFFWPTVIKAGAGYDELPREQDDPSDGGRASIYDDASATDDGSVEQIPVQKVILSRCM</sequence>
<feature type="region of interest" description="Disordered" evidence="1">
    <location>
        <begin position="231"/>
        <end position="257"/>
    </location>
</feature>
<protein>
    <submittedName>
        <fullName evidence="2">Uncharacterized protein</fullName>
    </submittedName>
</protein>
<proteinExistence type="predicted"/>
<dbReference type="STRING" id="1314783.A0A165RVN6"/>
<gene>
    <name evidence="2" type="ORF">DAEQUDRAFT_688208</name>
</gene>
<feature type="region of interest" description="Disordered" evidence="1">
    <location>
        <begin position="301"/>
        <end position="330"/>
    </location>
</feature>
<dbReference type="Proteomes" id="UP000076727">
    <property type="component" value="Unassembled WGS sequence"/>
</dbReference>
<keyword evidence="3" id="KW-1185">Reference proteome</keyword>
<organism evidence="2 3">
    <name type="scientific">Daedalea quercina L-15889</name>
    <dbReference type="NCBI Taxonomy" id="1314783"/>
    <lineage>
        <taxon>Eukaryota</taxon>
        <taxon>Fungi</taxon>
        <taxon>Dikarya</taxon>
        <taxon>Basidiomycota</taxon>
        <taxon>Agaricomycotina</taxon>
        <taxon>Agaricomycetes</taxon>
        <taxon>Polyporales</taxon>
        <taxon>Fomitopsis</taxon>
    </lineage>
</organism>
<feature type="non-terminal residue" evidence="2">
    <location>
        <position position="344"/>
    </location>
</feature>
<dbReference type="AlphaFoldDB" id="A0A165RVN6"/>
<dbReference type="EMBL" id="KV429047">
    <property type="protein sequence ID" value="KZT71210.1"/>
    <property type="molecule type" value="Genomic_DNA"/>
</dbReference>
<accession>A0A165RVN6</accession>
<evidence type="ECO:0000313" key="2">
    <source>
        <dbReference type="EMBL" id="KZT71210.1"/>
    </source>
</evidence>
<dbReference type="OrthoDB" id="2804412at2759"/>